<dbReference type="GO" id="GO:0004553">
    <property type="term" value="F:hydrolase activity, hydrolyzing O-glycosyl compounds"/>
    <property type="evidence" value="ECO:0007669"/>
    <property type="project" value="UniProtKB-UniRule"/>
</dbReference>
<feature type="transmembrane region" description="Helical" evidence="3">
    <location>
        <begin position="122"/>
        <end position="143"/>
    </location>
</feature>
<feature type="active site" evidence="2">
    <location>
        <position position="618"/>
    </location>
</feature>
<dbReference type="InterPro" id="IPR033126">
    <property type="entry name" value="Glyco_hydro_9_Asp/Glu_AS"/>
</dbReference>
<organism evidence="5 6">
    <name type="scientific">Zingiber officinale</name>
    <name type="common">Ginger</name>
    <name type="synonym">Amomum zingiber</name>
    <dbReference type="NCBI Taxonomy" id="94328"/>
    <lineage>
        <taxon>Eukaryota</taxon>
        <taxon>Viridiplantae</taxon>
        <taxon>Streptophyta</taxon>
        <taxon>Embryophyta</taxon>
        <taxon>Tracheophyta</taxon>
        <taxon>Spermatophyta</taxon>
        <taxon>Magnoliopsida</taxon>
        <taxon>Liliopsida</taxon>
        <taxon>Zingiberales</taxon>
        <taxon>Zingiberaceae</taxon>
        <taxon>Zingiber</taxon>
    </lineage>
</organism>
<dbReference type="PANTHER" id="PTHR22298">
    <property type="entry name" value="ENDO-1,4-BETA-GLUCANASE"/>
    <property type="match status" value="1"/>
</dbReference>
<dbReference type="InterPro" id="IPR001701">
    <property type="entry name" value="Glyco_hydro_9"/>
</dbReference>
<evidence type="ECO:0000313" key="6">
    <source>
        <dbReference type="Proteomes" id="UP000734854"/>
    </source>
</evidence>
<dbReference type="Pfam" id="PF00759">
    <property type="entry name" value="Glyco_hydro_9"/>
    <property type="match status" value="1"/>
</dbReference>
<accession>A0A8J5IJS7</accession>
<dbReference type="Proteomes" id="UP000734854">
    <property type="component" value="Unassembled WGS sequence"/>
</dbReference>
<feature type="active site" evidence="2">
    <location>
        <position position="609"/>
    </location>
</feature>
<dbReference type="AlphaFoldDB" id="A0A8J5IJS7"/>
<dbReference type="GO" id="GO:0000272">
    <property type="term" value="P:polysaccharide catabolic process"/>
    <property type="evidence" value="ECO:0007669"/>
    <property type="project" value="UniProtKB-KW"/>
</dbReference>
<evidence type="ECO:0000259" key="4">
    <source>
        <dbReference type="Pfam" id="PF00759"/>
    </source>
</evidence>
<gene>
    <name evidence="5" type="ORF">ZIOFF_000508</name>
</gene>
<keyword evidence="1" id="KW-0378">Hydrolase</keyword>
<feature type="active site" evidence="1">
    <location>
        <position position="560"/>
    </location>
</feature>
<dbReference type="OrthoDB" id="10257085at2759"/>
<name>A0A8J5IJS7_ZINOF</name>
<evidence type="ECO:0000313" key="5">
    <source>
        <dbReference type="EMBL" id="KAG6535508.1"/>
    </source>
</evidence>
<evidence type="ECO:0000256" key="3">
    <source>
        <dbReference type="SAM" id="Phobius"/>
    </source>
</evidence>
<evidence type="ECO:0000256" key="2">
    <source>
        <dbReference type="PROSITE-ProRule" id="PRU10060"/>
    </source>
</evidence>
<sequence>MFPAYNLNLTSWNNPKNHLVFTVIHTLLLPLTIKNTICNGAKTCFFSSLALVYSAMEEKAFVHSIPGAGRLLPSASRWSSIEVDFGLFPASSNPNEGTPLVAYSKSYTFKLAINDKSHLKRFLYIFISMILIATAVALLVTFLPRKRAAGGSLTGLPLALDNALLFFDAQKSGILPANNPVNFRGNSGLRDGDDQSNTNLVGGFYDSGSNIKFSFTTAYTVTLLSWSVIEYGPKYAAIRELEHVKDIIKWGSDYLLKLLQSNSSSDSGYLFSQVGSGNLDAQFDNDATCWQRPEDMSYRRPVFKCSMSASDLAGEMIAAMAAASIVFDQDDASYSATLVHASEMVYDLATKNHIQGSYARDKDCGFEAAMLYNSSSYKDELVWGATWLFFATGNSSYLDYVTGNFEAAVEEVVPSDEGVFYWNNKVAANAVLLTRLRYLHDPGYPYQPTLKNSTDMTNLMMCFYLSMPKKFSVTANGLIFFQPNQSAPLQFAATAAFLSKIYSDYLDVLQIRSGNCDAESFSLEMLQNFARTQVDYILGDNPMKMSYLVGFGDTYPEHVHHRAASIPWDDHKYSCSEGRTRWRDRKEANPNILVGAMVAGPDHDEGFLDIRNRYEYTEPSISGNAGLVAALIALIDNHEPSIGMDRDKIFARISKF</sequence>
<keyword evidence="1" id="KW-0119">Carbohydrate metabolism</keyword>
<comment type="caution">
    <text evidence="5">The sequence shown here is derived from an EMBL/GenBank/DDBJ whole genome shotgun (WGS) entry which is preliminary data.</text>
</comment>
<keyword evidence="3" id="KW-1133">Transmembrane helix</keyword>
<reference evidence="5 6" key="1">
    <citation type="submission" date="2020-08" db="EMBL/GenBank/DDBJ databases">
        <title>Plant Genome Project.</title>
        <authorList>
            <person name="Zhang R.-G."/>
        </authorList>
    </citation>
    <scope>NUCLEOTIDE SEQUENCE [LARGE SCALE GENOMIC DNA]</scope>
    <source>
        <tissue evidence="5">Rhizome</tissue>
    </source>
</reference>
<evidence type="ECO:0000256" key="1">
    <source>
        <dbReference type="PROSITE-ProRule" id="PRU10059"/>
    </source>
</evidence>
<keyword evidence="3" id="KW-0472">Membrane</keyword>
<proteinExistence type="inferred from homology"/>
<keyword evidence="1" id="KW-0326">Glycosidase</keyword>
<dbReference type="PROSITE" id="PS00592">
    <property type="entry name" value="GH9_2"/>
    <property type="match status" value="1"/>
</dbReference>
<keyword evidence="3" id="KW-0812">Transmembrane</keyword>
<protein>
    <recommendedName>
        <fullName evidence="4">Glycoside hydrolase family 9 domain-containing protein</fullName>
    </recommendedName>
</protein>
<dbReference type="EMBL" id="JACMSC010000001">
    <property type="protein sequence ID" value="KAG6535508.1"/>
    <property type="molecule type" value="Genomic_DNA"/>
</dbReference>
<keyword evidence="1" id="KW-0624">Polysaccharide degradation</keyword>
<feature type="domain" description="Glycoside hydrolase family 9" evidence="4">
    <location>
        <begin position="159"/>
        <end position="631"/>
    </location>
</feature>
<dbReference type="InterPro" id="IPR018221">
    <property type="entry name" value="Glyco_hydro_9_His_AS"/>
</dbReference>
<keyword evidence="6" id="KW-1185">Reference proteome</keyword>
<dbReference type="PROSITE" id="PS00698">
    <property type="entry name" value="GH9_3"/>
    <property type="match status" value="1"/>
</dbReference>
<comment type="similarity">
    <text evidence="1">Belongs to the glycosyl hydrolase 9 (cellulase E) family.</text>
</comment>